<dbReference type="SUPFAM" id="SSF55874">
    <property type="entry name" value="ATPase domain of HSP90 chaperone/DNA topoisomerase II/histidine kinase"/>
    <property type="match status" value="1"/>
</dbReference>
<reference evidence="14" key="1">
    <citation type="submission" date="2022-10" db="EMBL/GenBank/DDBJ databases">
        <title>Genome sequence of Actinomyces israelii ATCC 10048.</title>
        <authorList>
            <person name="Watt R.M."/>
            <person name="Tong W.M."/>
        </authorList>
    </citation>
    <scope>NUCLEOTIDE SEQUENCE</scope>
    <source>
        <strain evidence="14">ATCC 10048</strain>
    </source>
</reference>
<dbReference type="CDD" id="cd16917">
    <property type="entry name" value="HATPase_UhpB-NarQ-NarX-like"/>
    <property type="match status" value="1"/>
</dbReference>
<evidence type="ECO:0000256" key="3">
    <source>
        <dbReference type="ARBA" id="ARBA00022553"/>
    </source>
</evidence>
<dbReference type="InterPro" id="IPR036890">
    <property type="entry name" value="HATPase_C_sf"/>
</dbReference>
<evidence type="ECO:0000256" key="8">
    <source>
        <dbReference type="ARBA" id="ARBA00023012"/>
    </source>
</evidence>
<feature type="region of interest" description="Disordered" evidence="9">
    <location>
        <begin position="273"/>
        <end position="316"/>
    </location>
</feature>
<dbReference type="RefSeq" id="WP_268917030.1">
    <property type="nucleotide sequence ID" value="NZ_JAPTMY010000008.1"/>
</dbReference>
<dbReference type="Pfam" id="PF02518">
    <property type="entry name" value="HATPase_c"/>
    <property type="match status" value="1"/>
</dbReference>
<feature type="transmembrane region" description="Helical" evidence="10">
    <location>
        <begin position="121"/>
        <end position="142"/>
    </location>
</feature>
<dbReference type="EMBL" id="JAPTMY010000008">
    <property type="protein sequence ID" value="MCZ0857440.1"/>
    <property type="molecule type" value="Genomic_DNA"/>
</dbReference>
<comment type="catalytic activity">
    <reaction evidence="1">
        <text>ATP + protein L-histidine = ADP + protein N-phospho-L-histidine.</text>
        <dbReference type="EC" id="2.7.13.3"/>
    </reaction>
</comment>
<keyword evidence="8" id="KW-0902">Two-component regulatory system</keyword>
<evidence type="ECO:0000313" key="15">
    <source>
        <dbReference type="Proteomes" id="UP001072034"/>
    </source>
</evidence>
<keyword evidence="10" id="KW-1133">Transmembrane helix</keyword>
<dbReference type="InterPro" id="IPR050482">
    <property type="entry name" value="Sensor_HK_TwoCompSys"/>
</dbReference>
<keyword evidence="10" id="KW-0472">Membrane</keyword>
<dbReference type="Gene3D" id="1.20.5.1930">
    <property type="match status" value="1"/>
</dbReference>
<dbReference type="InterPro" id="IPR055558">
    <property type="entry name" value="DUF7134"/>
</dbReference>
<dbReference type="PANTHER" id="PTHR24421:SF10">
    <property type="entry name" value="NITRATE_NITRITE SENSOR PROTEIN NARQ"/>
    <property type="match status" value="1"/>
</dbReference>
<evidence type="ECO:0000259" key="12">
    <source>
        <dbReference type="Pfam" id="PF07730"/>
    </source>
</evidence>
<keyword evidence="6 14" id="KW-0418">Kinase</keyword>
<evidence type="ECO:0000313" key="14">
    <source>
        <dbReference type="EMBL" id="MCZ0857440.1"/>
    </source>
</evidence>
<evidence type="ECO:0000256" key="10">
    <source>
        <dbReference type="SAM" id="Phobius"/>
    </source>
</evidence>
<protein>
    <recommendedName>
        <fullName evidence="2">histidine kinase</fullName>
        <ecNumber evidence="2">2.7.13.3</ecNumber>
    </recommendedName>
</protein>
<dbReference type="Pfam" id="PF23539">
    <property type="entry name" value="DUF7134"/>
    <property type="match status" value="1"/>
</dbReference>
<feature type="transmembrane region" description="Helical" evidence="10">
    <location>
        <begin position="154"/>
        <end position="174"/>
    </location>
</feature>
<dbReference type="Proteomes" id="UP001072034">
    <property type="component" value="Unassembled WGS sequence"/>
</dbReference>
<keyword evidence="15" id="KW-1185">Reference proteome</keyword>
<evidence type="ECO:0000256" key="5">
    <source>
        <dbReference type="ARBA" id="ARBA00022741"/>
    </source>
</evidence>
<keyword evidence="5" id="KW-0547">Nucleotide-binding</keyword>
<dbReference type="InterPro" id="IPR003594">
    <property type="entry name" value="HATPase_dom"/>
</dbReference>
<evidence type="ECO:0000259" key="11">
    <source>
        <dbReference type="Pfam" id="PF02518"/>
    </source>
</evidence>
<evidence type="ECO:0000259" key="13">
    <source>
        <dbReference type="Pfam" id="PF23539"/>
    </source>
</evidence>
<feature type="region of interest" description="Disordered" evidence="9">
    <location>
        <begin position="1"/>
        <end position="20"/>
    </location>
</feature>
<evidence type="ECO:0000256" key="2">
    <source>
        <dbReference type="ARBA" id="ARBA00012438"/>
    </source>
</evidence>
<feature type="compositionally biased region" description="Low complexity" evidence="9">
    <location>
        <begin position="277"/>
        <end position="293"/>
    </location>
</feature>
<evidence type="ECO:0000256" key="7">
    <source>
        <dbReference type="ARBA" id="ARBA00022840"/>
    </source>
</evidence>
<evidence type="ECO:0000256" key="9">
    <source>
        <dbReference type="SAM" id="MobiDB-lite"/>
    </source>
</evidence>
<evidence type="ECO:0000256" key="6">
    <source>
        <dbReference type="ARBA" id="ARBA00022777"/>
    </source>
</evidence>
<dbReference type="GO" id="GO:0016301">
    <property type="term" value="F:kinase activity"/>
    <property type="evidence" value="ECO:0007669"/>
    <property type="project" value="UniProtKB-KW"/>
</dbReference>
<keyword evidence="7" id="KW-0067">ATP-binding</keyword>
<proteinExistence type="predicted"/>
<dbReference type="PANTHER" id="PTHR24421">
    <property type="entry name" value="NITRATE/NITRITE SENSOR PROTEIN NARX-RELATED"/>
    <property type="match status" value="1"/>
</dbReference>
<dbReference type="EC" id="2.7.13.3" evidence="2"/>
<evidence type="ECO:0000256" key="1">
    <source>
        <dbReference type="ARBA" id="ARBA00000085"/>
    </source>
</evidence>
<evidence type="ECO:0000256" key="4">
    <source>
        <dbReference type="ARBA" id="ARBA00022679"/>
    </source>
</evidence>
<keyword evidence="10" id="KW-0812">Transmembrane</keyword>
<gene>
    <name evidence="14" type="ORF">OHJ16_05210</name>
</gene>
<keyword evidence="3" id="KW-0597">Phosphoprotein</keyword>
<feature type="transmembrane region" description="Helical" evidence="10">
    <location>
        <begin position="51"/>
        <end position="70"/>
    </location>
</feature>
<feature type="domain" description="DUF7134" evidence="13">
    <location>
        <begin position="20"/>
        <end position="179"/>
    </location>
</feature>
<dbReference type="Pfam" id="PF07730">
    <property type="entry name" value="HisKA_3"/>
    <property type="match status" value="1"/>
</dbReference>
<organism evidence="14 15">
    <name type="scientific">Actinomyces israelii</name>
    <dbReference type="NCBI Taxonomy" id="1659"/>
    <lineage>
        <taxon>Bacteria</taxon>
        <taxon>Bacillati</taxon>
        <taxon>Actinomycetota</taxon>
        <taxon>Actinomycetes</taxon>
        <taxon>Actinomycetales</taxon>
        <taxon>Actinomycetaceae</taxon>
        <taxon>Actinomyces</taxon>
    </lineage>
</organism>
<name>A0ABT4I6T8_9ACTO</name>
<feature type="compositionally biased region" description="Pro residues" evidence="9">
    <location>
        <begin position="294"/>
        <end position="308"/>
    </location>
</feature>
<dbReference type="Gene3D" id="3.30.565.10">
    <property type="entry name" value="Histidine kinase-like ATPase, C-terminal domain"/>
    <property type="match status" value="1"/>
</dbReference>
<keyword evidence="4" id="KW-0808">Transferase</keyword>
<dbReference type="InterPro" id="IPR011712">
    <property type="entry name" value="Sig_transdc_His_kin_sub3_dim/P"/>
</dbReference>
<feature type="domain" description="Histidine kinase/HSP90-like ATPase" evidence="11">
    <location>
        <begin position="350"/>
        <end position="449"/>
    </location>
</feature>
<accession>A0ABT4I6T8</accession>
<comment type="caution">
    <text evidence="14">The sequence shown here is derived from an EMBL/GenBank/DDBJ whole genome shotgun (WGS) entry which is preliminary data.</text>
</comment>
<feature type="domain" description="Signal transduction histidine kinase subgroup 3 dimerisation and phosphoacceptor" evidence="12">
    <location>
        <begin position="207"/>
        <end position="272"/>
    </location>
</feature>
<sequence>MSRLTITRAAERSGRSPGGRGRPGVADFLLAALLAYFSISNPPSASRFSGSATVAVFYGITAVCCTAIALRRLHPVASVCAIGAALTGHLVVSDEVSLLSIVSCMIAAETTQSRMRRPWSLVLLALVYVGVVPAACRAGAIIDPQVAGDFVNRMLIPNVTGWALVSVAALIGAARRRARERVEQALERAAILQAQQDTERRLAVAQERQRIARDVHDLLGHSLSVTGMQAAGARAVLASDPDAADAALAVIGETSRRAADEVRALVDVLRADEDRAPAGSDADAPAARPGAAPSQPPRPHSRPVPVPACEPADSPGLEEVPALVARARRAGLPVRLSLSQAGDVDPAVGRAVYRCVQEALTNIMRHASGAPTAVALEAGEVLDVVVENTDAGAPGGARRPAGCQEPVGSRREGAGLATMAERLADVGGHLEAGPAPAGGWRVRMTVPASRDAARERAVGMSRGVA</sequence>